<keyword evidence="4 5" id="KW-0687">Ribonucleoprotein</keyword>
<dbReference type="InterPro" id="IPR000218">
    <property type="entry name" value="Ribosomal_uL14"/>
</dbReference>
<keyword evidence="1 5" id="KW-0699">rRNA-binding</keyword>
<accession>A0A6J4NG53</accession>
<evidence type="ECO:0000256" key="4">
    <source>
        <dbReference type="ARBA" id="ARBA00023274"/>
    </source>
</evidence>
<evidence type="ECO:0000313" key="8">
    <source>
        <dbReference type="EMBL" id="CAA9386396.1"/>
    </source>
</evidence>
<gene>
    <name evidence="5" type="primary">rplN</name>
    <name evidence="8" type="ORF">AVDCRST_MAG93-9482</name>
</gene>
<dbReference type="SUPFAM" id="SSF50193">
    <property type="entry name" value="Ribosomal protein L14"/>
    <property type="match status" value="1"/>
</dbReference>
<dbReference type="CDD" id="cd00337">
    <property type="entry name" value="Ribosomal_uL14"/>
    <property type="match status" value="1"/>
</dbReference>
<dbReference type="HAMAP" id="MF_01367">
    <property type="entry name" value="Ribosomal_uL14"/>
    <property type="match status" value="1"/>
</dbReference>
<dbReference type="EMBL" id="CADCTR010003184">
    <property type="protein sequence ID" value="CAA9386396.1"/>
    <property type="molecule type" value="Genomic_DNA"/>
</dbReference>
<reference evidence="8" key="1">
    <citation type="submission" date="2020-02" db="EMBL/GenBank/DDBJ databases">
        <authorList>
            <person name="Meier V. D."/>
        </authorList>
    </citation>
    <scope>NUCLEOTIDE SEQUENCE</scope>
    <source>
        <strain evidence="8">AVDCRST_MAG93</strain>
    </source>
</reference>
<dbReference type="PANTHER" id="PTHR11761:SF3">
    <property type="entry name" value="LARGE RIBOSOMAL SUBUNIT PROTEIN UL14M"/>
    <property type="match status" value="1"/>
</dbReference>
<comment type="function">
    <text evidence="5 7">Binds to 23S rRNA. Forms part of two intersubunit bridges in the 70S ribosome.</text>
</comment>
<dbReference type="Pfam" id="PF00238">
    <property type="entry name" value="Ribosomal_L14"/>
    <property type="match status" value="1"/>
</dbReference>
<dbReference type="InterPro" id="IPR036853">
    <property type="entry name" value="Ribosomal_uL14_sf"/>
</dbReference>
<name>A0A6J4NG53_9CHLR</name>
<dbReference type="InterPro" id="IPR005745">
    <property type="entry name" value="Ribosomal_uL14_bac-type"/>
</dbReference>
<dbReference type="Gene3D" id="2.40.150.20">
    <property type="entry name" value="Ribosomal protein L14"/>
    <property type="match status" value="1"/>
</dbReference>
<dbReference type="AlphaFoldDB" id="A0A6J4NG53"/>
<evidence type="ECO:0000256" key="5">
    <source>
        <dbReference type="HAMAP-Rule" id="MF_01367"/>
    </source>
</evidence>
<dbReference type="PROSITE" id="PS00049">
    <property type="entry name" value="RIBOSOMAL_L14"/>
    <property type="match status" value="1"/>
</dbReference>
<evidence type="ECO:0000256" key="1">
    <source>
        <dbReference type="ARBA" id="ARBA00022730"/>
    </source>
</evidence>
<evidence type="ECO:0000256" key="6">
    <source>
        <dbReference type="RuleBase" id="RU003949"/>
    </source>
</evidence>
<comment type="similarity">
    <text evidence="5 6">Belongs to the universal ribosomal protein uL14 family.</text>
</comment>
<protein>
    <recommendedName>
        <fullName evidence="5">Large ribosomal subunit protein uL14</fullName>
    </recommendedName>
</protein>
<dbReference type="GO" id="GO:0022625">
    <property type="term" value="C:cytosolic large ribosomal subunit"/>
    <property type="evidence" value="ECO:0007669"/>
    <property type="project" value="TreeGrafter"/>
</dbReference>
<evidence type="ECO:0000256" key="2">
    <source>
        <dbReference type="ARBA" id="ARBA00022884"/>
    </source>
</evidence>
<dbReference type="GO" id="GO:0003735">
    <property type="term" value="F:structural constituent of ribosome"/>
    <property type="evidence" value="ECO:0007669"/>
    <property type="project" value="InterPro"/>
</dbReference>
<dbReference type="FunFam" id="2.40.150.20:FF:000001">
    <property type="entry name" value="50S ribosomal protein L14"/>
    <property type="match status" value="1"/>
</dbReference>
<dbReference type="GO" id="GO:0006412">
    <property type="term" value="P:translation"/>
    <property type="evidence" value="ECO:0007669"/>
    <property type="project" value="UniProtKB-UniRule"/>
</dbReference>
<comment type="subunit">
    <text evidence="5">Part of the 50S ribosomal subunit. Forms a cluster with proteins L3 and L19. In the 70S ribosome, L14 and L19 interact and together make contacts with the 16S rRNA in bridges B5 and B8.</text>
</comment>
<organism evidence="8">
    <name type="scientific">uncultured Chloroflexia bacterium</name>
    <dbReference type="NCBI Taxonomy" id="1672391"/>
    <lineage>
        <taxon>Bacteria</taxon>
        <taxon>Bacillati</taxon>
        <taxon>Chloroflexota</taxon>
        <taxon>Chloroflexia</taxon>
        <taxon>environmental samples</taxon>
    </lineage>
</organism>
<proteinExistence type="inferred from homology"/>
<evidence type="ECO:0000256" key="7">
    <source>
        <dbReference type="RuleBase" id="RU003950"/>
    </source>
</evidence>
<keyword evidence="2 5" id="KW-0694">RNA-binding</keyword>
<dbReference type="GO" id="GO:0070180">
    <property type="term" value="F:large ribosomal subunit rRNA binding"/>
    <property type="evidence" value="ECO:0007669"/>
    <property type="project" value="TreeGrafter"/>
</dbReference>
<dbReference type="NCBIfam" id="TIGR01067">
    <property type="entry name" value="rplN_bact"/>
    <property type="match status" value="1"/>
</dbReference>
<dbReference type="SMART" id="SM01374">
    <property type="entry name" value="Ribosomal_L14"/>
    <property type="match status" value="1"/>
</dbReference>
<evidence type="ECO:0000256" key="3">
    <source>
        <dbReference type="ARBA" id="ARBA00022980"/>
    </source>
</evidence>
<keyword evidence="3 5" id="KW-0689">Ribosomal protein</keyword>
<dbReference type="InterPro" id="IPR019972">
    <property type="entry name" value="Ribosomal_uL14_CS"/>
</dbReference>
<dbReference type="PANTHER" id="PTHR11761">
    <property type="entry name" value="50S/60S RIBOSOMAL PROTEIN L14/L23"/>
    <property type="match status" value="1"/>
</dbReference>
<sequence length="122" mass="13217">MIQPQSRLKVADNTGAKEIMCIRVLGGSHVRWGAVGDVIIAAVKDANPGGSAKKGEVVRAVIVRTSKEYSRADGSHIRFDDNAAVLIRPDGNPRGTRIFGPVARELRDRQFMKIVSLAPEVL</sequence>